<evidence type="ECO:0000313" key="3">
    <source>
        <dbReference type="EMBL" id="TPX17308.1"/>
    </source>
</evidence>
<dbReference type="PANTHER" id="PTHR12459">
    <property type="entry name" value="TRANSMEMBRANE PROTEIN 135-RELATED"/>
    <property type="match status" value="1"/>
</dbReference>
<sequence>MASSATASPASRPSGAPRAAANDPILRNALRYTISAREYAALHKYVLSRSRTIKKRAPTVETVTRIMNGDGPSPARTTPVSKDAKGKTREVEGLIRAPGRAASAVGADDYNARAVRHSVRVFVATGVAMKLWTSVMRRLSGKTPDPSEKKPFYKSPTLRLSLSLSSILLLYRLLFRFFTRLRLHVLNPSAAPFRQRNPRVADTLTSPYAPAVGASLAGLALGIYPSQQLRVSVAIYALFRALEFGWNVAEDGGMIWGWEKGGRIKKQRPWWWGSWMLQPFAFGQLLHAAVFDRDCFPKQYGDFIFGRTTAYLHSRPLDYPANLKWPRTYDVVDGLAQMAKLHWPPFISPTLFPNKEATLPAALSAMAPLTNGAHPLITSLSCATLHPSDPSCVRTYLTFWLQTFPPLGRFFLILFSALQLPRFRKLYNFPVTTLNRVVARALRMSTFVTGSISTAWASICFFQAWLPRHVLATQRFFLGGFLAGFWAFIERRQGRGAFLYSARASVDSLWKVGVKRRWWRAMKGGDVWVFVAALMLTGVVYERDARAVREGSWRKGISWVRGEGWRDWSVDDEEGAMEAVDADDAAEREL</sequence>
<name>A0A507BKX1_9PEZI</name>
<dbReference type="AlphaFoldDB" id="A0A507BKX1"/>
<organism evidence="3 4">
    <name type="scientific">Thyridium curvatum</name>
    <dbReference type="NCBI Taxonomy" id="1093900"/>
    <lineage>
        <taxon>Eukaryota</taxon>
        <taxon>Fungi</taxon>
        <taxon>Dikarya</taxon>
        <taxon>Ascomycota</taxon>
        <taxon>Pezizomycotina</taxon>
        <taxon>Sordariomycetes</taxon>
        <taxon>Sordariomycetidae</taxon>
        <taxon>Thyridiales</taxon>
        <taxon>Thyridiaceae</taxon>
        <taxon>Thyridium</taxon>
    </lineage>
</organism>
<dbReference type="Proteomes" id="UP000319257">
    <property type="component" value="Unassembled WGS sequence"/>
</dbReference>
<protein>
    <submittedName>
        <fullName evidence="3">Uncharacterized protein</fullName>
    </submittedName>
</protein>
<dbReference type="EMBL" id="SKBQ01000145">
    <property type="protein sequence ID" value="TPX17308.1"/>
    <property type="molecule type" value="Genomic_DNA"/>
</dbReference>
<feature type="region of interest" description="Disordered" evidence="1">
    <location>
        <begin position="66"/>
        <end position="88"/>
    </location>
</feature>
<dbReference type="RefSeq" id="XP_030999019.1">
    <property type="nucleotide sequence ID" value="XM_031135039.1"/>
</dbReference>
<feature type="transmembrane region" description="Helical" evidence="2">
    <location>
        <begin position="441"/>
        <end position="466"/>
    </location>
</feature>
<keyword evidence="2" id="KW-0812">Transmembrane</keyword>
<reference evidence="3 4" key="1">
    <citation type="submission" date="2019-06" db="EMBL/GenBank/DDBJ databases">
        <title>Draft genome sequence of the filamentous fungus Phialemoniopsis curvata isolated from diesel fuel.</title>
        <authorList>
            <person name="Varaljay V.A."/>
            <person name="Lyon W.J."/>
            <person name="Crouch A.L."/>
            <person name="Drake C.E."/>
            <person name="Hollomon J.M."/>
            <person name="Nadeau L.J."/>
            <person name="Nunn H.S."/>
            <person name="Stevenson B.S."/>
            <person name="Bojanowski C.L."/>
            <person name="Crookes-Goodson W.J."/>
        </authorList>
    </citation>
    <scope>NUCLEOTIDE SEQUENCE [LARGE SCALE GENOMIC DNA]</scope>
    <source>
        <strain evidence="3 4">D216</strain>
    </source>
</reference>
<comment type="caution">
    <text evidence="3">The sequence shown here is derived from an EMBL/GenBank/DDBJ whole genome shotgun (WGS) entry which is preliminary data.</text>
</comment>
<feature type="transmembrane region" description="Helical" evidence="2">
    <location>
        <begin position="525"/>
        <end position="541"/>
    </location>
</feature>
<dbReference type="OrthoDB" id="291792at2759"/>
<keyword evidence="2" id="KW-0472">Membrane</keyword>
<evidence type="ECO:0000313" key="4">
    <source>
        <dbReference type="Proteomes" id="UP000319257"/>
    </source>
</evidence>
<gene>
    <name evidence="3" type="ORF">E0L32_012222</name>
</gene>
<feature type="region of interest" description="Disordered" evidence="1">
    <location>
        <begin position="1"/>
        <end position="20"/>
    </location>
</feature>
<evidence type="ECO:0000256" key="1">
    <source>
        <dbReference type="SAM" id="MobiDB-lite"/>
    </source>
</evidence>
<keyword evidence="4" id="KW-1185">Reference proteome</keyword>
<keyword evidence="2" id="KW-1133">Transmembrane helix</keyword>
<feature type="transmembrane region" description="Helical" evidence="2">
    <location>
        <begin position="399"/>
        <end position="420"/>
    </location>
</feature>
<dbReference type="InParanoid" id="A0A507BKX1"/>
<accession>A0A507BKX1</accession>
<evidence type="ECO:0000256" key="2">
    <source>
        <dbReference type="SAM" id="Phobius"/>
    </source>
</evidence>
<proteinExistence type="predicted"/>
<dbReference type="PANTHER" id="PTHR12459:SF19">
    <property type="entry name" value="TRANSMEMBRANE PROTEIN 135 N-TERMINAL DOMAIN-CONTAINING PROTEIN"/>
    <property type="match status" value="1"/>
</dbReference>
<feature type="transmembrane region" description="Helical" evidence="2">
    <location>
        <begin position="472"/>
        <end position="489"/>
    </location>
</feature>
<dbReference type="GeneID" id="41979669"/>
<dbReference type="InterPro" id="IPR026749">
    <property type="entry name" value="Tmem135"/>
</dbReference>